<dbReference type="Pfam" id="PF00561">
    <property type="entry name" value="Abhydrolase_1"/>
    <property type="match status" value="1"/>
</dbReference>
<evidence type="ECO:0000313" key="2">
    <source>
        <dbReference type="EMBL" id="CAI9117445.1"/>
    </source>
</evidence>
<keyword evidence="3" id="KW-1185">Reference proteome</keyword>
<name>A0AAV1ECQ4_OLDCO</name>
<gene>
    <name evidence="2" type="ORF">OLC1_LOCUS23504</name>
</gene>
<feature type="domain" description="AB hydrolase-1" evidence="1">
    <location>
        <begin position="141"/>
        <end position="391"/>
    </location>
</feature>
<sequence>MEGNSVGPHNKYYCGSFSASKTQQNTQPAKFPPKFPLWHRQMASTETSTFIMSKLELPPISQMLARRFQSSIPFSSRPYDNSPAAKFLIPHGNPRLRLGKSRGQPLLCALIDMESSVEFKTRTWNWRGYSIRYQCAGSIGPALVLVHGFGANSDHWRKNLPVLAKSHRVFSIDLIGYGYSDKPNPRDLQVDNFYTFETWGSQLNDFCRDVVKDQAFFICNSIGGLVGLQAAVSQPQICKGLLLLNISLRMLHITKQPWYARPLIRSFQNTLRNTPLGRIFFKSVATRESVKNILRQCYHDKSQVTDELVEIILLPGLQPGAVDVFLEFICYSGGPLPEELIPLVKCPVLVAWGEKDPWEPIELGRAYGEFDTVEDFVILPDVGHCPQDEAPDLVNPLIEAFVARHSTPTAVTPVLPS</sequence>
<evidence type="ECO:0000313" key="3">
    <source>
        <dbReference type="Proteomes" id="UP001161247"/>
    </source>
</evidence>
<dbReference type="PRINTS" id="PR00111">
    <property type="entry name" value="ABHYDROLASE"/>
</dbReference>
<dbReference type="SUPFAM" id="SSF53474">
    <property type="entry name" value="alpha/beta-Hydrolases"/>
    <property type="match status" value="1"/>
</dbReference>
<evidence type="ECO:0000259" key="1">
    <source>
        <dbReference type="Pfam" id="PF00561"/>
    </source>
</evidence>
<dbReference type="PANTHER" id="PTHR43689">
    <property type="entry name" value="HYDROLASE"/>
    <property type="match status" value="1"/>
</dbReference>
<dbReference type="PANTHER" id="PTHR43689:SF53">
    <property type="entry name" value="ALPHA_BETA-HYDROLASES SUPERFAMILY PROTEIN"/>
    <property type="match status" value="1"/>
</dbReference>
<organism evidence="2 3">
    <name type="scientific">Oldenlandia corymbosa var. corymbosa</name>
    <dbReference type="NCBI Taxonomy" id="529605"/>
    <lineage>
        <taxon>Eukaryota</taxon>
        <taxon>Viridiplantae</taxon>
        <taxon>Streptophyta</taxon>
        <taxon>Embryophyta</taxon>
        <taxon>Tracheophyta</taxon>
        <taxon>Spermatophyta</taxon>
        <taxon>Magnoliopsida</taxon>
        <taxon>eudicotyledons</taxon>
        <taxon>Gunneridae</taxon>
        <taxon>Pentapetalae</taxon>
        <taxon>asterids</taxon>
        <taxon>lamiids</taxon>
        <taxon>Gentianales</taxon>
        <taxon>Rubiaceae</taxon>
        <taxon>Rubioideae</taxon>
        <taxon>Spermacoceae</taxon>
        <taxon>Hedyotis-Oldenlandia complex</taxon>
        <taxon>Oldenlandia</taxon>
    </lineage>
</organism>
<dbReference type="EMBL" id="OX459126">
    <property type="protein sequence ID" value="CAI9117445.1"/>
    <property type="molecule type" value="Genomic_DNA"/>
</dbReference>
<protein>
    <submittedName>
        <fullName evidence="2">OLC1v1018844C2</fullName>
    </submittedName>
</protein>
<reference evidence="2" key="1">
    <citation type="submission" date="2023-03" db="EMBL/GenBank/DDBJ databases">
        <authorList>
            <person name="Julca I."/>
        </authorList>
    </citation>
    <scope>NUCLEOTIDE SEQUENCE</scope>
</reference>
<accession>A0AAV1ECQ4</accession>
<dbReference type="InterPro" id="IPR000073">
    <property type="entry name" value="AB_hydrolase_1"/>
</dbReference>
<proteinExistence type="predicted"/>
<dbReference type="GO" id="GO:0016787">
    <property type="term" value="F:hydrolase activity"/>
    <property type="evidence" value="ECO:0007669"/>
    <property type="project" value="UniProtKB-ARBA"/>
</dbReference>
<dbReference type="InterPro" id="IPR029058">
    <property type="entry name" value="AB_hydrolase_fold"/>
</dbReference>
<dbReference type="FunFam" id="3.40.50.1820:FF:000875">
    <property type="entry name" value="Os07g0575800 protein"/>
    <property type="match status" value="1"/>
</dbReference>
<dbReference type="Proteomes" id="UP001161247">
    <property type="component" value="Chromosome 9"/>
</dbReference>
<dbReference type="AlphaFoldDB" id="A0AAV1ECQ4"/>
<dbReference type="Gene3D" id="3.40.50.1820">
    <property type="entry name" value="alpha/beta hydrolase"/>
    <property type="match status" value="1"/>
</dbReference>